<reference evidence="1 2" key="1">
    <citation type="submission" date="2020-08" db="EMBL/GenBank/DDBJ databases">
        <title>Genomic Encyclopedia of Type Strains, Phase III (KMG-III): the genomes of soil and plant-associated and newly described type strains.</title>
        <authorList>
            <person name="Whitman W."/>
        </authorList>
    </citation>
    <scope>NUCLEOTIDE SEQUENCE [LARGE SCALE GENOMIC DNA]</scope>
    <source>
        <strain evidence="1 2">CECT 8571</strain>
    </source>
</reference>
<dbReference type="Proteomes" id="UP000559987">
    <property type="component" value="Unassembled WGS sequence"/>
</dbReference>
<proteinExistence type="predicted"/>
<evidence type="ECO:0000313" key="2">
    <source>
        <dbReference type="Proteomes" id="UP000559987"/>
    </source>
</evidence>
<dbReference type="EC" id="6.2.1.30" evidence="1"/>
<gene>
    <name evidence="1" type="ORF">FHS30_003308</name>
</gene>
<dbReference type="GO" id="GO:0047475">
    <property type="term" value="F:phenylacetate-CoA ligase activity"/>
    <property type="evidence" value="ECO:0007669"/>
    <property type="project" value="UniProtKB-EC"/>
</dbReference>
<dbReference type="RefSeq" id="WP_183911587.1">
    <property type="nucleotide sequence ID" value="NZ_JACHXZ010000005.1"/>
</dbReference>
<dbReference type="PANTHER" id="PTHR36932:SF1">
    <property type="entry name" value="CAPSULAR POLYSACCHARIDE BIOSYNTHESIS PROTEIN"/>
    <property type="match status" value="1"/>
</dbReference>
<keyword evidence="1" id="KW-0436">Ligase</keyword>
<dbReference type="InterPro" id="IPR053158">
    <property type="entry name" value="CapK_Type1_Caps_Biosynth"/>
</dbReference>
<dbReference type="AlphaFoldDB" id="A0A839UTP1"/>
<dbReference type="EMBL" id="JACHXZ010000005">
    <property type="protein sequence ID" value="MBB3170091.1"/>
    <property type="molecule type" value="Genomic_DNA"/>
</dbReference>
<dbReference type="SUPFAM" id="SSF56801">
    <property type="entry name" value="Acetyl-CoA synthetase-like"/>
    <property type="match status" value="1"/>
</dbReference>
<organism evidence="1 2">
    <name type="scientific">Simiduia aestuariiviva</name>
    <dbReference type="NCBI Taxonomy" id="1510459"/>
    <lineage>
        <taxon>Bacteria</taxon>
        <taxon>Pseudomonadati</taxon>
        <taxon>Pseudomonadota</taxon>
        <taxon>Gammaproteobacteria</taxon>
        <taxon>Cellvibrionales</taxon>
        <taxon>Cellvibrionaceae</taxon>
        <taxon>Simiduia</taxon>
    </lineage>
</organism>
<keyword evidence="2" id="KW-1185">Reference proteome</keyword>
<name>A0A839UTP1_9GAMM</name>
<accession>A0A839UTP1</accession>
<dbReference type="InterPro" id="IPR042099">
    <property type="entry name" value="ANL_N_sf"/>
</dbReference>
<dbReference type="PANTHER" id="PTHR36932">
    <property type="entry name" value="CAPSULAR POLYSACCHARIDE BIOSYNTHESIS PROTEIN"/>
    <property type="match status" value="1"/>
</dbReference>
<dbReference type="Gene3D" id="3.40.50.12780">
    <property type="entry name" value="N-terminal domain of ligase-like"/>
    <property type="match status" value="1"/>
</dbReference>
<sequence>MLNSQWVGKLAYHVWDRKEGGVRVREYNALKQQQTLSAAALTAHQEQRLNALLQHCWANSRWYQPQLAQAGYSPDIHWTLDDLRRLPITTKAHIRDNTDAFIAKNYNKAELNTAKTGGSTGVSLNLYFDERCQALRNGAQMFADNLAGWNIGDRVAAVWGNPPKPSTAKAKLRAQLLDRTLYLDTMDLNARSMSAFVEAWRTFKPQVIFGHAHSIFIFAQFLLNNGITDIRPTGIVATSMMLLQHERAAIEQACGCAVTNRYGCEEVGLIAVECEQHKGMHINAHHVILESIDGNNQPCEPGTAGKLVVTDLNNYGMPLLRYRVEDVGVLASRQCSCGRTTPLLERLEGRVADFLKKPDGGQVAGVSLVERTLTKVPGVAQMQLVQDCLHEIHIKRVKGSEFSSTTDQALLEEFRTVFPQDVKLTIQDVDRIPQEASGKYRFSICRI</sequence>
<comment type="caution">
    <text evidence="1">The sequence shown here is derived from an EMBL/GenBank/DDBJ whole genome shotgun (WGS) entry which is preliminary data.</text>
</comment>
<protein>
    <submittedName>
        <fullName evidence="1">Phenylacetate-CoA ligase</fullName>
        <ecNumber evidence="1">6.2.1.30</ecNumber>
    </submittedName>
</protein>
<evidence type="ECO:0000313" key="1">
    <source>
        <dbReference type="EMBL" id="MBB3170091.1"/>
    </source>
</evidence>